<sequence length="107" mass="11636">MWTFPPRALGAKESGLAVLALFAEPDARGPRRTLHTLRYEAESLKGGKTRRADSLVEEGTVPPDRLDRIVDGMVRRLGGGMETPEVREVGGDPARWSRLLADLGGQA</sequence>
<evidence type="ECO:0000313" key="1">
    <source>
        <dbReference type="EMBL" id="CAA9303673.1"/>
    </source>
</evidence>
<name>A0A6J4KFS3_9BACT</name>
<protein>
    <submittedName>
        <fullName evidence="1">Uncharacterized protein</fullName>
    </submittedName>
</protein>
<dbReference type="AlphaFoldDB" id="A0A6J4KFS3"/>
<accession>A0A6J4KFS3</accession>
<dbReference type="EMBL" id="CADCTW010000039">
    <property type="protein sequence ID" value="CAA9303673.1"/>
    <property type="molecule type" value="Genomic_DNA"/>
</dbReference>
<organism evidence="1">
    <name type="scientific">uncultured Gemmatimonadota bacterium</name>
    <dbReference type="NCBI Taxonomy" id="203437"/>
    <lineage>
        <taxon>Bacteria</taxon>
        <taxon>Pseudomonadati</taxon>
        <taxon>Gemmatimonadota</taxon>
        <taxon>environmental samples</taxon>
    </lineage>
</organism>
<reference evidence="1" key="1">
    <citation type="submission" date="2020-02" db="EMBL/GenBank/DDBJ databases">
        <authorList>
            <person name="Meier V. D."/>
        </authorList>
    </citation>
    <scope>NUCLEOTIDE SEQUENCE</scope>
    <source>
        <strain evidence="1">AVDCRST_MAG68</strain>
    </source>
</reference>
<gene>
    <name evidence="1" type="ORF">AVDCRST_MAG68-877</name>
</gene>
<proteinExistence type="predicted"/>